<evidence type="ECO:0000256" key="9">
    <source>
        <dbReference type="SAM" id="MobiDB-lite"/>
    </source>
</evidence>
<comment type="caution">
    <text evidence="12">The sequence shown here is derived from an EMBL/GenBank/DDBJ whole genome shotgun (WGS) entry which is preliminary data.</text>
</comment>
<dbReference type="InterPro" id="IPR009056">
    <property type="entry name" value="Cyt_c-like_dom"/>
</dbReference>
<dbReference type="InterPro" id="IPR004852">
    <property type="entry name" value="Di-haem_cyt_c_peroxidsae"/>
</dbReference>
<dbReference type="RefSeq" id="WP_378161384.1">
    <property type="nucleotide sequence ID" value="NZ_JBHSBU010000001.1"/>
</dbReference>
<dbReference type="PIRSF" id="PIRSF000294">
    <property type="entry name" value="Cytochrome-c_peroxidase"/>
    <property type="match status" value="1"/>
</dbReference>
<keyword evidence="2 8" id="KW-0349">Heme</keyword>
<evidence type="ECO:0000256" key="2">
    <source>
        <dbReference type="ARBA" id="ARBA00022617"/>
    </source>
</evidence>
<feature type="chain" id="PRO_5046006011" evidence="10">
    <location>
        <begin position="18"/>
        <end position="404"/>
    </location>
</feature>
<protein>
    <submittedName>
        <fullName evidence="12">MbnH family di-heme enzyme</fullName>
    </submittedName>
</protein>
<dbReference type="Gene3D" id="1.10.760.10">
    <property type="entry name" value="Cytochrome c-like domain"/>
    <property type="match status" value="2"/>
</dbReference>
<keyword evidence="5" id="KW-0574">Periplasm</keyword>
<sequence>MKRWCMGLALLSTLAVAAEPAYDWKLPAWVPPPVVPADNPMSEAKVELGRHLFYDRRLSLRQNQSCATCHQQARGFSDGRPLPFGSTGQRGVRNAMSLANIAYLPVLTWANPNLKQPEQQALVPLFGEHPVEMGMAGREAELLARLRSDPHYPPLFQAAFPDGEISLATVVRAIAAFERALLSFDSPYDRYRYGGDKNALSAAARRGERLFFGEKMECYHCHGGINFTDNLQHSRLAFPELGFHNTGLFNLNGQGAYPAGQQGLREFSGEAADEGKFRTPSLRNVALSAPYMHDGSIPTLAAVIRSHYAKKGMAVTRGQRASPLRSQFIEGFRVSEREVRDLVAFLQALTDHNFVTNPRFADPFAAGRADRSPSAVSTASHPLGTGTKCPSTSDKGVPPCKTRL</sequence>
<evidence type="ECO:0000256" key="1">
    <source>
        <dbReference type="ARBA" id="ARBA00004418"/>
    </source>
</evidence>
<keyword evidence="7 8" id="KW-0408">Iron</keyword>
<evidence type="ECO:0000256" key="10">
    <source>
        <dbReference type="SAM" id="SignalP"/>
    </source>
</evidence>
<keyword evidence="3 8" id="KW-0479">Metal-binding</keyword>
<evidence type="ECO:0000256" key="5">
    <source>
        <dbReference type="ARBA" id="ARBA00022764"/>
    </source>
</evidence>
<comment type="subcellular location">
    <subcellularLocation>
        <location evidence="1">Periplasm</location>
    </subcellularLocation>
</comment>
<dbReference type="PROSITE" id="PS51007">
    <property type="entry name" value="CYTC"/>
    <property type="match status" value="1"/>
</dbReference>
<evidence type="ECO:0000256" key="8">
    <source>
        <dbReference type="PROSITE-ProRule" id="PRU00433"/>
    </source>
</evidence>
<keyword evidence="13" id="KW-1185">Reference proteome</keyword>
<evidence type="ECO:0000259" key="11">
    <source>
        <dbReference type="PROSITE" id="PS51007"/>
    </source>
</evidence>
<keyword evidence="6" id="KW-0560">Oxidoreductase</keyword>
<dbReference type="InterPro" id="IPR051395">
    <property type="entry name" value="Cytochrome_c_Peroxidase/MauG"/>
</dbReference>
<dbReference type="EMBL" id="JBHSBU010000001">
    <property type="protein sequence ID" value="MFC4158568.1"/>
    <property type="molecule type" value="Genomic_DNA"/>
</dbReference>
<dbReference type="NCBIfam" id="TIGR04039">
    <property type="entry name" value="MXAN_0977_Heme2"/>
    <property type="match status" value="1"/>
</dbReference>
<dbReference type="Proteomes" id="UP001595791">
    <property type="component" value="Unassembled WGS sequence"/>
</dbReference>
<proteinExistence type="predicted"/>
<evidence type="ECO:0000313" key="13">
    <source>
        <dbReference type="Proteomes" id="UP001595791"/>
    </source>
</evidence>
<dbReference type="SUPFAM" id="SSF46626">
    <property type="entry name" value="Cytochrome c"/>
    <property type="match status" value="2"/>
</dbReference>
<evidence type="ECO:0000256" key="6">
    <source>
        <dbReference type="ARBA" id="ARBA00023002"/>
    </source>
</evidence>
<feature type="domain" description="Cytochrome c" evidence="11">
    <location>
        <begin position="202"/>
        <end position="350"/>
    </location>
</feature>
<name>A0ABV8MKB6_9NEIS</name>
<feature type="region of interest" description="Disordered" evidence="9">
    <location>
        <begin position="366"/>
        <end position="404"/>
    </location>
</feature>
<dbReference type="PANTHER" id="PTHR30600:SF14">
    <property type="entry name" value="CYTOCHROME C PEROXIDASE"/>
    <property type="match status" value="1"/>
</dbReference>
<evidence type="ECO:0000313" key="12">
    <source>
        <dbReference type="EMBL" id="MFC4158568.1"/>
    </source>
</evidence>
<evidence type="ECO:0000256" key="7">
    <source>
        <dbReference type="ARBA" id="ARBA00023004"/>
    </source>
</evidence>
<gene>
    <name evidence="12" type="ORF">ACFOW7_04245</name>
</gene>
<accession>A0ABV8MKB6</accession>
<keyword evidence="4 10" id="KW-0732">Signal</keyword>
<evidence type="ECO:0000256" key="4">
    <source>
        <dbReference type="ARBA" id="ARBA00022729"/>
    </source>
</evidence>
<dbReference type="InterPro" id="IPR026259">
    <property type="entry name" value="MauG/Cytc_peroxidase"/>
</dbReference>
<feature type="signal peptide" evidence="10">
    <location>
        <begin position="1"/>
        <end position="17"/>
    </location>
</feature>
<dbReference type="Pfam" id="PF03150">
    <property type="entry name" value="CCP_MauG"/>
    <property type="match status" value="1"/>
</dbReference>
<organism evidence="12 13">
    <name type="scientific">Chitinimonas lacunae</name>
    <dbReference type="NCBI Taxonomy" id="1963018"/>
    <lineage>
        <taxon>Bacteria</taxon>
        <taxon>Pseudomonadati</taxon>
        <taxon>Pseudomonadota</taxon>
        <taxon>Betaproteobacteria</taxon>
        <taxon>Neisseriales</taxon>
        <taxon>Chitinibacteraceae</taxon>
        <taxon>Chitinimonas</taxon>
    </lineage>
</organism>
<reference evidence="13" key="1">
    <citation type="journal article" date="2019" name="Int. J. Syst. Evol. Microbiol.">
        <title>The Global Catalogue of Microorganisms (GCM) 10K type strain sequencing project: providing services to taxonomists for standard genome sequencing and annotation.</title>
        <authorList>
            <consortium name="The Broad Institute Genomics Platform"/>
            <consortium name="The Broad Institute Genome Sequencing Center for Infectious Disease"/>
            <person name="Wu L."/>
            <person name="Ma J."/>
        </authorList>
    </citation>
    <scope>NUCLEOTIDE SEQUENCE [LARGE SCALE GENOMIC DNA]</scope>
    <source>
        <strain evidence="13">LMG 29894</strain>
    </source>
</reference>
<evidence type="ECO:0000256" key="3">
    <source>
        <dbReference type="ARBA" id="ARBA00022723"/>
    </source>
</evidence>
<dbReference type="InterPro" id="IPR036909">
    <property type="entry name" value="Cyt_c-like_dom_sf"/>
</dbReference>
<dbReference type="PANTHER" id="PTHR30600">
    <property type="entry name" value="CYTOCHROME C PEROXIDASE-RELATED"/>
    <property type="match status" value="1"/>
</dbReference>
<dbReference type="InterPro" id="IPR023929">
    <property type="entry name" value="MbnH-like"/>
</dbReference>